<dbReference type="Proteomes" id="UP000179840">
    <property type="component" value="Unassembled WGS sequence"/>
</dbReference>
<dbReference type="NCBIfam" id="NF038129">
    <property type="entry name" value="PEP_NF038129"/>
    <property type="match status" value="1"/>
</dbReference>
<organism evidence="2 3">
    <name type="scientific">Janthinobacterium lividum</name>
    <dbReference type="NCBI Taxonomy" id="29581"/>
    <lineage>
        <taxon>Bacteria</taxon>
        <taxon>Pseudomonadati</taxon>
        <taxon>Pseudomonadota</taxon>
        <taxon>Betaproteobacteria</taxon>
        <taxon>Burkholderiales</taxon>
        <taxon>Oxalobacteraceae</taxon>
        <taxon>Janthinobacterium</taxon>
    </lineage>
</organism>
<dbReference type="RefSeq" id="WP_071078886.1">
    <property type="nucleotide sequence ID" value="NZ_LFKP01000011.1"/>
</dbReference>
<dbReference type="EMBL" id="LFKP01000011">
    <property type="protein sequence ID" value="OHV94817.1"/>
    <property type="molecule type" value="Genomic_DNA"/>
</dbReference>
<name>A0A1S1U2Z1_9BURK</name>
<comment type="caution">
    <text evidence="2">The sequence shown here is derived from an EMBL/GenBank/DDBJ whole genome shotgun (WGS) entry which is preliminary data.</text>
</comment>
<protein>
    <recommendedName>
        <fullName evidence="4">PEP-CTERM protein-sorting domain-containing protein</fullName>
    </recommendedName>
</protein>
<dbReference type="AlphaFoldDB" id="A0A1S1U2Z1"/>
<reference evidence="2 3" key="1">
    <citation type="submission" date="2015-06" db="EMBL/GenBank/DDBJ databases">
        <title>Draft genome sequencing of a biphenyl-degrading bacterium, Janthinobacterium lividum MEG1.</title>
        <authorList>
            <person name="Shimodaira J."/>
            <person name="Hatta T."/>
        </authorList>
    </citation>
    <scope>NUCLEOTIDE SEQUENCE [LARGE SCALE GENOMIC DNA]</scope>
    <source>
        <strain evidence="2 3">MEG1</strain>
    </source>
</reference>
<feature type="chain" id="PRO_5010203906" description="PEP-CTERM protein-sorting domain-containing protein" evidence="1">
    <location>
        <begin position="29"/>
        <end position="216"/>
    </location>
</feature>
<gene>
    <name evidence="2" type="ORF">AKG95_21095</name>
</gene>
<evidence type="ECO:0008006" key="4">
    <source>
        <dbReference type="Google" id="ProtNLM"/>
    </source>
</evidence>
<accession>A0A1S1U2Z1</accession>
<proteinExistence type="predicted"/>
<evidence type="ECO:0000256" key="1">
    <source>
        <dbReference type="SAM" id="SignalP"/>
    </source>
</evidence>
<evidence type="ECO:0000313" key="3">
    <source>
        <dbReference type="Proteomes" id="UP000179840"/>
    </source>
</evidence>
<feature type="signal peptide" evidence="1">
    <location>
        <begin position="1"/>
        <end position="28"/>
    </location>
</feature>
<sequence length="216" mass="21909">MFATTLNRTLRHAVLAALLAGSSSLVLADTRSYHVEIDTSQFSGAGFLDFAFIAGNSPAPGASATLSNFSGAFGALESQEGNVSGSVPGTLTFGNSGAYNDWFHNVTLGGKFAFNVAFGGDFLNTAGNAGTTFGVGLLDASAGSYLGNVNGNLVQFELTPVNGGLPASIAGSTYASIASISAVPEASEWMMLTGGLALIGFALRRRQRLPAASVPA</sequence>
<evidence type="ECO:0000313" key="2">
    <source>
        <dbReference type="EMBL" id="OHV94817.1"/>
    </source>
</evidence>
<keyword evidence="1" id="KW-0732">Signal</keyword>